<evidence type="ECO:0000256" key="2">
    <source>
        <dbReference type="ARBA" id="ARBA00001460"/>
    </source>
</evidence>
<feature type="binding site" evidence="11">
    <location>
        <position position="99"/>
    </location>
    <ligand>
        <name>Zn(2+)</name>
        <dbReference type="ChEBI" id="CHEBI:29105"/>
        <note>ligand shared between dimeric partners</note>
    </ligand>
</feature>
<comment type="pathway">
    <text evidence="4">Amino-acid biosynthesis; L-histidine biosynthesis; L-histidine from 5-phospho-alpha-D-ribose 1-diphosphate: step 2/9.</text>
</comment>
<dbReference type="InterPro" id="IPR038019">
    <property type="entry name" value="PRib_AMP_CycHydrolase_sf"/>
</dbReference>
<feature type="binding site" evidence="11">
    <location>
        <position position="106"/>
    </location>
    <ligand>
        <name>Zn(2+)</name>
        <dbReference type="ChEBI" id="CHEBI:29105"/>
        <note>ligand shared between dimeric partners</note>
    </ligand>
</feature>
<evidence type="ECO:0000256" key="1">
    <source>
        <dbReference type="ARBA" id="ARBA00000024"/>
    </source>
</evidence>
<comment type="cofactor">
    <cofactor evidence="11">
        <name>Zn(2+)</name>
        <dbReference type="ChEBI" id="CHEBI:29105"/>
    </cofactor>
    <text evidence="11">Binds 1 zinc ion per subunit.</text>
</comment>
<dbReference type="Pfam" id="PF01502">
    <property type="entry name" value="PRA-CH"/>
    <property type="match status" value="1"/>
</dbReference>
<evidence type="ECO:0000256" key="4">
    <source>
        <dbReference type="ARBA" id="ARBA00005204"/>
    </source>
</evidence>
<evidence type="ECO:0000256" key="3">
    <source>
        <dbReference type="ARBA" id="ARBA00005169"/>
    </source>
</evidence>
<evidence type="ECO:0000313" key="14">
    <source>
        <dbReference type="Proteomes" id="UP000575068"/>
    </source>
</evidence>
<keyword evidence="10 11" id="KW-0368">Histidine biosynthesis</keyword>
<comment type="cofactor">
    <cofactor evidence="11">
        <name>Mg(2+)</name>
        <dbReference type="ChEBI" id="CHEBI:18420"/>
    </cofactor>
    <text evidence="11">Binds 1 Mg(2+) ion per subunit.</text>
</comment>
<comment type="catalytic activity">
    <reaction evidence="1 11">
        <text>1-(5-phospho-beta-D-ribosyl)-5'-AMP + H2O = 1-(5-phospho-beta-D-ribosyl)-5-[(5-phospho-beta-D-ribosylamino)methylideneamino]imidazole-4-carboxamide</text>
        <dbReference type="Rhea" id="RHEA:20049"/>
        <dbReference type="ChEBI" id="CHEBI:15377"/>
        <dbReference type="ChEBI" id="CHEBI:58435"/>
        <dbReference type="ChEBI" id="CHEBI:59457"/>
        <dbReference type="EC" id="3.5.4.19"/>
    </reaction>
</comment>
<evidence type="ECO:0000256" key="7">
    <source>
        <dbReference type="ARBA" id="ARBA00022490"/>
    </source>
</evidence>
<comment type="caution">
    <text evidence="13">The sequence shown here is derived from an EMBL/GenBank/DDBJ whole genome shotgun (WGS) entry which is preliminary data.</text>
</comment>
<evidence type="ECO:0000256" key="5">
    <source>
        <dbReference type="ARBA" id="ARBA00007731"/>
    </source>
</evidence>
<feature type="binding site" evidence="11">
    <location>
        <position position="86"/>
    </location>
    <ligand>
        <name>Mg(2+)</name>
        <dbReference type="ChEBI" id="CHEBI:18420"/>
    </ligand>
</feature>
<dbReference type="Gene3D" id="3.10.20.810">
    <property type="entry name" value="Phosphoribosyl-AMP cyclohydrolase"/>
    <property type="match status" value="1"/>
</dbReference>
<dbReference type="GO" id="GO:0004636">
    <property type="term" value="F:phosphoribosyl-ATP diphosphatase activity"/>
    <property type="evidence" value="ECO:0007669"/>
    <property type="project" value="UniProtKB-EC"/>
</dbReference>
<evidence type="ECO:0000256" key="9">
    <source>
        <dbReference type="ARBA" id="ARBA00022801"/>
    </source>
</evidence>
<evidence type="ECO:0000256" key="11">
    <source>
        <dbReference type="HAMAP-Rule" id="MF_01021"/>
    </source>
</evidence>
<feature type="binding site" evidence="11">
    <location>
        <position position="84"/>
    </location>
    <ligand>
        <name>Mg(2+)</name>
        <dbReference type="ChEBI" id="CHEBI:18420"/>
    </ligand>
</feature>
<dbReference type="UniPathway" id="UPA00031">
    <property type="reaction ID" value="UER00008"/>
</dbReference>
<name>A0A840HPC0_9SPHN</name>
<comment type="subcellular location">
    <subcellularLocation>
        <location evidence="11">Cytoplasm</location>
    </subcellularLocation>
</comment>
<dbReference type="SUPFAM" id="SSF141734">
    <property type="entry name" value="HisI-like"/>
    <property type="match status" value="1"/>
</dbReference>
<organism evidence="13 14">
    <name type="scientific">Rhizorhapis suberifaciens</name>
    <name type="common">corky root of lettuce</name>
    <dbReference type="NCBI Taxonomy" id="13656"/>
    <lineage>
        <taxon>Bacteria</taxon>
        <taxon>Pseudomonadati</taxon>
        <taxon>Pseudomonadota</taxon>
        <taxon>Alphaproteobacteria</taxon>
        <taxon>Sphingomonadales</taxon>
        <taxon>Sphingomonadaceae</taxon>
        <taxon>Rhizorhapis</taxon>
    </lineage>
</organism>
<dbReference type="RefSeq" id="WP_184473752.1">
    <property type="nucleotide sequence ID" value="NZ_JACHOV010000001.1"/>
</dbReference>
<dbReference type="InterPro" id="IPR026660">
    <property type="entry name" value="PRA-CH"/>
</dbReference>
<dbReference type="GO" id="GO:0000287">
    <property type="term" value="F:magnesium ion binding"/>
    <property type="evidence" value="ECO:0007669"/>
    <property type="project" value="UniProtKB-UniRule"/>
</dbReference>
<dbReference type="FunFam" id="3.10.20.810:FF:000001">
    <property type="entry name" value="Histidine biosynthesis bifunctional protein HisIE"/>
    <property type="match status" value="1"/>
</dbReference>
<comment type="similarity">
    <text evidence="5">In the C-terminal section; belongs to the PRA-PH family.</text>
</comment>
<dbReference type="GO" id="GO:0000105">
    <property type="term" value="P:L-histidine biosynthetic process"/>
    <property type="evidence" value="ECO:0007669"/>
    <property type="project" value="UniProtKB-UniRule"/>
</dbReference>
<keyword evidence="7 11" id="KW-0963">Cytoplasm</keyword>
<sequence length="124" mass="13685">MSDVRESGAVLDPKYDANGLITAVVTDHGSGDVLMVAHMNAQALVLTQQTGIAHFWSRSRQSLWKKGETSGHFLHVVEMRIDCDQDALWVKADPAGPACHTGRRTCFYRRLTAEGLDYVPDEAD</sequence>
<dbReference type="EC" id="3.5.4.19" evidence="11"/>
<evidence type="ECO:0000313" key="13">
    <source>
        <dbReference type="EMBL" id="MBB4639892.1"/>
    </source>
</evidence>
<dbReference type="InterPro" id="IPR002496">
    <property type="entry name" value="PRib_AMP_CycHydrolase_dom"/>
</dbReference>
<keyword evidence="8 11" id="KW-0028">Amino-acid biosynthesis</keyword>
<evidence type="ECO:0000256" key="10">
    <source>
        <dbReference type="ARBA" id="ARBA00023102"/>
    </source>
</evidence>
<evidence type="ECO:0000256" key="8">
    <source>
        <dbReference type="ARBA" id="ARBA00022605"/>
    </source>
</evidence>
<reference evidence="13 14" key="1">
    <citation type="submission" date="2020-08" db="EMBL/GenBank/DDBJ databases">
        <title>Genomic Encyclopedia of Type Strains, Phase IV (KMG-IV): sequencing the most valuable type-strain genomes for metagenomic binning, comparative biology and taxonomic classification.</title>
        <authorList>
            <person name="Goeker M."/>
        </authorList>
    </citation>
    <scope>NUCLEOTIDE SEQUENCE [LARGE SCALE GENOMIC DNA]</scope>
    <source>
        <strain evidence="13 14">DSM 7465</strain>
    </source>
</reference>
<keyword evidence="11" id="KW-0460">Magnesium</keyword>
<gene>
    <name evidence="11" type="primary">hisI</name>
    <name evidence="13" type="ORF">HNQ99_000172</name>
</gene>
<dbReference type="NCBIfam" id="NF000768">
    <property type="entry name" value="PRK00051.1"/>
    <property type="match status" value="1"/>
</dbReference>
<dbReference type="EMBL" id="JACHOV010000001">
    <property type="protein sequence ID" value="MBB4639892.1"/>
    <property type="molecule type" value="Genomic_DNA"/>
</dbReference>
<dbReference type="Proteomes" id="UP000575068">
    <property type="component" value="Unassembled WGS sequence"/>
</dbReference>
<accession>A0A840HPC0</accession>
<comment type="subunit">
    <text evidence="11">Homodimer.</text>
</comment>
<comment type="similarity">
    <text evidence="6">In the N-terminal section; belongs to the PRA-CH family.</text>
</comment>
<keyword evidence="14" id="KW-1185">Reference proteome</keyword>
<keyword evidence="9 11" id="KW-0378">Hydrolase</keyword>
<dbReference type="PANTHER" id="PTHR42945">
    <property type="entry name" value="HISTIDINE BIOSYNTHESIS BIFUNCTIONAL PROTEIN"/>
    <property type="match status" value="1"/>
</dbReference>
<dbReference type="AlphaFoldDB" id="A0A840HPC0"/>
<keyword evidence="11" id="KW-0479">Metal-binding</keyword>
<evidence type="ECO:0000259" key="12">
    <source>
        <dbReference type="Pfam" id="PF01502"/>
    </source>
</evidence>
<dbReference type="GO" id="GO:0008270">
    <property type="term" value="F:zinc ion binding"/>
    <property type="evidence" value="ECO:0007669"/>
    <property type="project" value="UniProtKB-UniRule"/>
</dbReference>
<comment type="similarity">
    <text evidence="11">Belongs to the PRA-CH family.</text>
</comment>
<dbReference type="HAMAP" id="MF_01021">
    <property type="entry name" value="HisI"/>
    <property type="match status" value="1"/>
</dbReference>
<dbReference type="PANTHER" id="PTHR42945:SF1">
    <property type="entry name" value="HISTIDINE BIOSYNTHESIS BIFUNCTIONAL PROTEIN HIS7"/>
    <property type="match status" value="1"/>
</dbReference>
<feature type="binding site" evidence="11">
    <location>
        <position position="83"/>
    </location>
    <ligand>
        <name>Zn(2+)</name>
        <dbReference type="ChEBI" id="CHEBI:29105"/>
        <note>ligand shared between dimeric partners</note>
    </ligand>
</feature>
<comment type="pathway">
    <text evidence="3 11">Amino-acid biosynthesis; L-histidine biosynthesis; L-histidine from 5-phospho-alpha-D-ribose 1-diphosphate: step 3/9.</text>
</comment>
<evidence type="ECO:0000256" key="6">
    <source>
        <dbReference type="ARBA" id="ARBA00008299"/>
    </source>
</evidence>
<dbReference type="GO" id="GO:0005737">
    <property type="term" value="C:cytoplasm"/>
    <property type="evidence" value="ECO:0007669"/>
    <property type="project" value="UniProtKB-SubCell"/>
</dbReference>
<comment type="catalytic activity">
    <reaction evidence="2">
        <text>1-(5-phospho-beta-D-ribosyl)-ATP + H2O = 1-(5-phospho-beta-D-ribosyl)-5'-AMP + diphosphate + H(+)</text>
        <dbReference type="Rhea" id="RHEA:22828"/>
        <dbReference type="ChEBI" id="CHEBI:15377"/>
        <dbReference type="ChEBI" id="CHEBI:15378"/>
        <dbReference type="ChEBI" id="CHEBI:33019"/>
        <dbReference type="ChEBI" id="CHEBI:59457"/>
        <dbReference type="ChEBI" id="CHEBI:73183"/>
        <dbReference type="EC" id="3.6.1.31"/>
    </reaction>
</comment>
<proteinExistence type="inferred from homology"/>
<keyword evidence="11" id="KW-0862">Zinc</keyword>
<dbReference type="GO" id="GO:0004635">
    <property type="term" value="F:phosphoribosyl-AMP cyclohydrolase activity"/>
    <property type="evidence" value="ECO:0007669"/>
    <property type="project" value="UniProtKB-UniRule"/>
</dbReference>
<protein>
    <recommendedName>
        <fullName evidence="11">Phosphoribosyl-AMP cyclohydrolase</fullName>
        <shortName evidence="11">PRA-CH</shortName>
        <ecNumber evidence="11">3.5.4.19</ecNumber>
    </recommendedName>
</protein>
<comment type="function">
    <text evidence="11">Catalyzes the hydrolysis of the adenine ring of phosphoribosyl-AMP.</text>
</comment>
<feature type="binding site" evidence="11">
    <location>
        <position position="82"/>
    </location>
    <ligand>
        <name>Mg(2+)</name>
        <dbReference type="ChEBI" id="CHEBI:18420"/>
    </ligand>
</feature>
<feature type="domain" description="Phosphoribosyl-AMP cyclohydrolase" evidence="12">
    <location>
        <begin position="35"/>
        <end position="108"/>
    </location>
</feature>